<organism evidence="3 4">
    <name type="scientific">Protopolystoma xenopodis</name>
    <dbReference type="NCBI Taxonomy" id="117903"/>
    <lineage>
        <taxon>Eukaryota</taxon>
        <taxon>Metazoa</taxon>
        <taxon>Spiralia</taxon>
        <taxon>Lophotrochozoa</taxon>
        <taxon>Platyhelminthes</taxon>
        <taxon>Monogenea</taxon>
        <taxon>Polyopisthocotylea</taxon>
        <taxon>Polystomatidea</taxon>
        <taxon>Polystomatidae</taxon>
        <taxon>Protopolystoma</taxon>
    </lineage>
</organism>
<proteinExistence type="predicted"/>
<feature type="region of interest" description="Disordered" evidence="1">
    <location>
        <begin position="45"/>
        <end position="66"/>
    </location>
</feature>
<feature type="chain" id="PRO_5018671081" description="Integrin alpha-2 domain-containing protein" evidence="2">
    <location>
        <begin position="20"/>
        <end position="146"/>
    </location>
</feature>
<dbReference type="InterPro" id="IPR028994">
    <property type="entry name" value="Integrin_alpha_N"/>
</dbReference>
<evidence type="ECO:0008006" key="5">
    <source>
        <dbReference type="Google" id="ProtNLM"/>
    </source>
</evidence>
<dbReference type="AlphaFoldDB" id="A0A3S4ZR02"/>
<evidence type="ECO:0000256" key="2">
    <source>
        <dbReference type="SAM" id="SignalP"/>
    </source>
</evidence>
<feature type="region of interest" description="Disordered" evidence="1">
    <location>
        <begin position="111"/>
        <end position="146"/>
    </location>
</feature>
<evidence type="ECO:0000256" key="1">
    <source>
        <dbReference type="SAM" id="MobiDB-lite"/>
    </source>
</evidence>
<dbReference type="SUPFAM" id="SSF69318">
    <property type="entry name" value="Integrin alpha N-terminal domain"/>
    <property type="match status" value="1"/>
</dbReference>
<protein>
    <recommendedName>
        <fullName evidence="5">Integrin alpha-2 domain-containing protein</fullName>
    </recommendedName>
</protein>
<name>A0A3S4ZR02_9PLAT</name>
<sequence>MPLFLYLAFCLILHSPSRWDDLIVGAPFQLIEKYDRDSSTLKDTVLNNSSDVGDPDSAFPEGTSKESSLHSFTESLSGAVYVFFNQRPWTKSEDSSQIFTFERPGSFIRLIPPLKDSDKNGPSPGSGFGSSVAGIGDLNHDGIQGP</sequence>
<evidence type="ECO:0000313" key="3">
    <source>
        <dbReference type="EMBL" id="VEL17599.1"/>
    </source>
</evidence>
<dbReference type="EMBL" id="CAAALY010033335">
    <property type="protein sequence ID" value="VEL17599.1"/>
    <property type="molecule type" value="Genomic_DNA"/>
</dbReference>
<comment type="caution">
    <text evidence="3">The sequence shown here is derived from an EMBL/GenBank/DDBJ whole genome shotgun (WGS) entry which is preliminary data.</text>
</comment>
<dbReference type="Gene3D" id="2.130.10.130">
    <property type="entry name" value="Integrin alpha, N-terminal"/>
    <property type="match status" value="1"/>
</dbReference>
<reference evidence="3" key="1">
    <citation type="submission" date="2018-11" db="EMBL/GenBank/DDBJ databases">
        <authorList>
            <consortium name="Pathogen Informatics"/>
        </authorList>
    </citation>
    <scope>NUCLEOTIDE SEQUENCE</scope>
</reference>
<feature type="compositionally biased region" description="Low complexity" evidence="1">
    <location>
        <begin position="121"/>
        <end position="131"/>
    </location>
</feature>
<keyword evidence="2" id="KW-0732">Signal</keyword>
<feature type="signal peptide" evidence="2">
    <location>
        <begin position="1"/>
        <end position="19"/>
    </location>
</feature>
<gene>
    <name evidence="3" type="ORF">PXEA_LOCUS11039</name>
</gene>
<accession>A0A3S4ZR02</accession>
<evidence type="ECO:0000313" key="4">
    <source>
        <dbReference type="Proteomes" id="UP000784294"/>
    </source>
</evidence>
<dbReference type="Proteomes" id="UP000784294">
    <property type="component" value="Unassembled WGS sequence"/>
</dbReference>
<keyword evidence="4" id="KW-1185">Reference proteome</keyword>